<evidence type="ECO:0000256" key="1">
    <source>
        <dbReference type="ARBA" id="ARBA00004123"/>
    </source>
</evidence>
<keyword evidence="3" id="KW-0234">DNA repair</keyword>
<dbReference type="Proteomes" id="UP000006729">
    <property type="component" value="Chromosome 2"/>
</dbReference>
<keyword evidence="4" id="KW-0539">Nucleus</keyword>
<comment type="caution">
    <text evidence="5">The sequence shown here is derived from an EMBL/GenBank/DDBJ whole genome shotgun (WGS) entry which is preliminary data.</text>
</comment>
<keyword evidence="6" id="KW-1185">Reference proteome</keyword>
<comment type="subcellular location">
    <subcellularLocation>
        <location evidence="1">Nucleus</location>
    </subcellularLocation>
</comment>
<evidence type="ECO:0000313" key="5">
    <source>
        <dbReference type="EMBL" id="PNT50865.3"/>
    </source>
</evidence>
<dbReference type="GO" id="GO:0033186">
    <property type="term" value="C:CAF-1 complex"/>
    <property type="evidence" value="ECO:0000318"/>
    <property type="project" value="GO_Central"/>
</dbReference>
<dbReference type="InterPro" id="IPR048800">
    <property type="entry name" value="Cac1-like_C"/>
</dbReference>
<dbReference type="GO" id="GO:0006334">
    <property type="term" value="P:nucleosome assembly"/>
    <property type="evidence" value="ECO:0000318"/>
    <property type="project" value="GO_Central"/>
</dbReference>
<dbReference type="PANTHER" id="PTHR15272:SF0">
    <property type="entry name" value="CHROMATIN ASSEMBLY FACTOR 1 SUBUNIT A"/>
    <property type="match status" value="1"/>
</dbReference>
<dbReference type="GO" id="GO:0006281">
    <property type="term" value="P:DNA repair"/>
    <property type="evidence" value="ECO:0007669"/>
    <property type="project" value="UniProtKB-KW"/>
</dbReference>
<dbReference type="FunCoup" id="A0A2K2BM57">
    <property type="interactions" value="839"/>
</dbReference>
<evidence type="ECO:0000256" key="4">
    <source>
        <dbReference type="ARBA" id="ARBA00023242"/>
    </source>
</evidence>
<organism evidence="5 6">
    <name type="scientific">Populus trichocarpa</name>
    <name type="common">Western balsam poplar</name>
    <name type="synonym">Populus balsamifera subsp. trichocarpa</name>
    <dbReference type="NCBI Taxonomy" id="3694"/>
    <lineage>
        <taxon>Eukaryota</taxon>
        <taxon>Viridiplantae</taxon>
        <taxon>Streptophyta</taxon>
        <taxon>Embryophyta</taxon>
        <taxon>Tracheophyta</taxon>
        <taxon>Spermatophyta</taxon>
        <taxon>Magnoliopsida</taxon>
        <taxon>eudicotyledons</taxon>
        <taxon>Gunneridae</taxon>
        <taxon>Pentapetalae</taxon>
        <taxon>rosids</taxon>
        <taxon>fabids</taxon>
        <taxon>Malpighiales</taxon>
        <taxon>Salicaceae</taxon>
        <taxon>Saliceae</taxon>
        <taxon>Populus</taxon>
    </lineage>
</organism>
<proteinExistence type="predicted"/>
<evidence type="ECO:0000313" key="6">
    <source>
        <dbReference type="Proteomes" id="UP000006729"/>
    </source>
</evidence>
<evidence type="ECO:0000256" key="3">
    <source>
        <dbReference type="ARBA" id="ARBA00023204"/>
    </source>
</evidence>
<dbReference type="InParanoid" id="A0A2K2BM57"/>
<dbReference type="EMBL" id="CM009291">
    <property type="protein sequence ID" value="PNT50865.3"/>
    <property type="molecule type" value="Genomic_DNA"/>
</dbReference>
<reference evidence="5 6" key="1">
    <citation type="journal article" date="2006" name="Science">
        <title>The genome of black cottonwood, Populus trichocarpa (Torr. &amp; Gray).</title>
        <authorList>
            <person name="Tuskan G.A."/>
            <person name="Difazio S."/>
            <person name="Jansson S."/>
            <person name="Bohlmann J."/>
            <person name="Grigoriev I."/>
            <person name="Hellsten U."/>
            <person name="Putnam N."/>
            <person name="Ralph S."/>
            <person name="Rombauts S."/>
            <person name="Salamov A."/>
            <person name="Schein J."/>
            <person name="Sterck L."/>
            <person name="Aerts A."/>
            <person name="Bhalerao R.R."/>
            <person name="Bhalerao R.P."/>
            <person name="Blaudez D."/>
            <person name="Boerjan W."/>
            <person name="Brun A."/>
            <person name="Brunner A."/>
            <person name="Busov V."/>
            <person name="Campbell M."/>
            <person name="Carlson J."/>
            <person name="Chalot M."/>
            <person name="Chapman J."/>
            <person name="Chen G.L."/>
            <person name="Cooper D."/>
            <person name="Coutinho P.M."/>
            <person name="Couturier J."/>
            <person name="Covert S."/>
            <person name="Cronk Q."/>
            <person name="Cunningham R."/>
            <person name="Davis J."/>
            <person name="Degroeve S."/>
            <person name="Dejardin A."/>
            <person name="Depamphilis C."/>
            <person name="Detter J."/>
            <person name="Dirks B."/>
            <person name="Dubchak I."/>
            <person name="Duplessis S."/>
            <person name="Ehlting J."/>
            <person name="Ellis B."/>
            <person name="Gendler K."/>
            <person name="Goodstein D."/>
            <person name="Gribskov M."/>
            <person name="Grimwood J."/>
            <person name="Groover A."/>
            <person name="Gunter L."/>
            <person name="Hamberger B."/>
            <person name="Heinze B."/>
            <person name="Helariutta Y."/>
            <person name="Henrissat B."/>
            <person name="Holligan D."/>
            <person name="Holt R."/>
            <person name="Huang W."/>
            <person name="Islam-Faridi N."/>
            <person name="Jones S."/>
            <person name="Jones-Rhoades M."/>
            <person name="Jorgensen R."/>
            <person name="Joshi C."/>
            <person name="Kangasjarvi J."/>
            <person name="Karlsson J."/>
            <person name="Kelleher C."/>
            <person name="Kirkpatrick R."/>
            <person name="Kirst M."/>
            <person name="Kohler A."/>
            <person name="Kalluri U."/>
            <person name="Larimer F."/>
            <person name="Leebens-Mack J."/>
            <person name="Leple J.C."/>
            <person name="Locascio P."/>
            <person name="Lou Y."/>
            <person name="Lucas S."/>
            <person name="Martin F."/>
            <person name="Montanini B."/>
            <person name="Napoli C."/>
            <person name="Nelson D.R."/>
            <person name="Nelson C."/>
            <person name="Nieminen K."/>
            <person name="Nilsson O."/>
            <person name="Pereda V."/>
            <person name="Peter G."/>
            <person name="Philippe R."/>
            <person name="Pilate G."/>
            <person name="Poliakov A."/>
            <person name="Razumovskaya J."/>
            <person name="Richardson P."/>
            <person name="Rinaldi C."/>
            <person name="Ritland K."/>
            <person name="Rouze P."/>
            <person name="Ryaboy D."/>
            <person name="Schmutz J."/>
            <person name="Schrader J."/>
            <person name="Segerman B."/>
            <person name="Shin H."/>
            <person name="Siddiqui A."/>
            <person name="Sterky F."/>
            <person name="Terry A."/>
            <person name="Tsai C.J."/>
            <person name="Uberbacher E."/>
            <person name="Unneberg P."/>
            <person name="Vahala J."/>
            <person name="Wall K."/>
            <person name="Wessler S."/>
            <person name="Yang G."/>
            <person name="Yin T."/>
            <person name="Douglas C."/>
            <person name="Marra M."/>
            <person name="Sandberg G."/>
            <person name="Van de Peer Y."/>
            <person name="Rokhsar D."/>
        </authorList>
    </citation>
    <scope>NUCLEOTIDE SEQUENCE [LARGE SCALE GENOMIC DNA]</scope>
    <source>
        <strain evidence="6">cv. Nisqually</strain>
    </source>
</reference>
<sequence length="741" mass="82101">MRKGETGKKRSVAGEAKTSGSHEVGVLETTKWVKNGLPPPPHNPQENKNDLYTELWYACAGPLVYVPRVGDKVFYFPQGHLEQVAAFLNEDSKTAMPIYDLPYKILCKVVHVQLKAEAKTDEVFAHITLLPVAEGDELSSNKDGESLLLHRKTRVLSFTKKLTPSDTSTQGGFSVPKRHAEESLPPLDKSQQPPAQELLAKDLHGSEWRFRHIYRGQPKRHLLTGGWSTFISSKRVVAGDSFIFLRGESGELRVGVRRAMKLENNLSANVVTAHSMQLGILSSASHAISTGSIFTIFFHPWTSPAEFIIPFDQYMKSAEIEYSIGTRFIMQFEGEECTEQSTFRIERCEGTVVGAEDVDHIRWPNSEWRILKVKWDAASDAFVHPERVSPWNIEPIEPIRKKHASLVHQGKKACIADKSLPRFLISVKDGLLHSSVEYANRSHLKVFQGQVDRDTGANKFGAFKQPTIAHLLSPPNPEWNFSPIGKDNQEQFWMHGPVYPCPSSTVSFPGGNIARLGNPNSWCSTPSSYGVHDNAVGSRSLSVPFVSHNSGSQKWRGFELKHANEVPLAAPHSGGSSYMLFGVNLENNPPELPSPQVATSVVLENHNYVPLTSQSSVSEPSKSTSGVNSDKQCRNCSSAAIPSCTKVLKYGTVLGRSVDLTQFDGYSELICELDLMFDFQESLIDGTSGWCVAYSDNEGDMIQIADCPWQEFLSAVHRIFICPKEETGKLNPVSPNPSPSE</sequence>
<protein>
    <submittedName>
        <fullName evidence="5">Uncharacterized protein</fullName>
    </submittedName>
</protein>
<evidence type="ECO:0000256" key="2">
    <source>
        <dbReference type="ARBA" id="ARBA00022763"/>
    </source>
</evidence>
<dbReference type="Pfam" id="PF21796">
    <property type="entry name" value="Cac1_C"/>
    <property type="match status" value="1"/>
</dbReference>
<name>A0A2K2BM57_POPTR</name>
<dbReference type="PANTHER" id="PTHR15272">
    <property type="entry name" value="CHROMATIN ASSEMBLY FACTOR 1 SUBUNIT A CAF-1 SUBUNIT A"/>
    <property type="match status" value="1"/>
</dbReference>
<dbReference type="AlphaFoldDB" id="A0A2K2BM57"/>
<dbReference type="GO" id="GO:0005634">
    <property type="term" value="C:nucleus"/>
    <property type="evidence" value="ECO:0000318"/>
    <property type="project" value="GO_Central"/>
</dbReference>
<gene>
    <name evidence="5" type="ORF">POPTR_002G207050v4</name>
</gene>
<dbReference type="Pfam" id="PF12253">
    <property type="entry name" value="CAF1A_dimeriz"/>
    <property type="match status" value="1"/>
</dbReference>
<keyword evidence="2" id="KW-0227">DNA damage</keyword>
<accession>A0A2K2BM57</accession>
<dbReference type="STRING" id="3694.A0A2K2BM57"/>
<dbReference type="InterPro" id="IPR022043">
    <property type="entry name" value="CAF1A_DD"/>
</dbReference>